<dbReference type="NCBIfam" id="TIGR02110">
    <property type="entry name" value="PQQ_syn_pqqF"/>
    <property type="match status" value="1"/>
</dbReference>
<dbReference type="GO" id="GO:0018189">
    <property type="term" value="P:pyrroloquinoline quinone biosynthetic process"/>
    <property type="evidence" value="ECO:0007669"/>
    <property type="project" value="InterPro"/>
</dbReference>
<evidence type="ECO:0000259" key="9">
    <source>
        <dbReference type="Pfam" id="PF22455"/>
    </source>
</evidence>
<dbReference type="Gene3D" id="3.30.830.10">
    <property type="entry name" value="Metalloenzyme, LuxS/M16 peptidase-like"/>
    <property type="match status" value="2"/>
</dbReference>
<feature type="domain" description="Peptidase M16 C-terminal" evidence="8">
    <location>
        <begin position="175"/>
        <end position="340"/>
    </location>
</feature>
<sequence length="778" mass="85046">MSCAHLTLPNGLHVTLRHAPRLKRCAAAVRVRAGSHDAPNAWPGLAHFLEHLFFLGNPRFAIDDALMRYVQRQGGQVNASTRERTTDFFFEVPAAAFEGGIERLCEMLANPQADRAQQLREREVIHAEFIAWARNPEAQRQHALLQSVSAQHPLSGFHAGNRYSLPVPDAAFQSALQAFHQRYYQAGQMTLSLVGPQPLATLEALAMQYGAVFAPGQPIEQGPAPALQLRAARVEQLPGQRDVLLGYEQLPAGAAQAIAFLDTWLSDTRPGGLLAALRERRWLEDFSFSALHQFAAQALLHARFKLNDAAPADQVEDLFRDWLSFLRDADLTALNSEYARIQQSRALAAGALELARRDSSGQPFSALDAQGLAALQGLLEPFTEQARQPWRLPPAEPLLAVGFSDAPATPTPAGVIHSPALPAVRQYGVIYLRWQVRSALRARLWRVLEGALRPLVERATRASVELQWSECEHLWQLRCAGSPPAVVAVVEQALALLRLPAAQDWSAGSGTEPALIPIRLLLKQLPGYIVGRDPGPLPTCLIAQPELDALWQHARWQGMTCGFTEAVQPALNALLAQVPGQPGMAEPITGDATGPWQHVPLPEGEHALLVFCPAPPGSEAVYRLLAHRLQGPFYQRLRVELQLGYAVFSALRQVQGHTGLLLGVQSPKADPAQILEHMRWVVAGFTHDLTDDAEARQALAAQFHEPDMGNAGVAEWAWQARLAGSDTPSLDTLRQQLLAVTAQQLEHAARHLFDNALYLASAAQGGLLPATQQPFSQV</sequence>
<dbReference type="InterPro" id="IPR011765">
    <property type="entry name" value="Pept_M16_N"/>
</dbReference>
<keyword evidence="5" id="KW-0862">Zinc</keyword>
<dbReference type="Pfam" id="PF22456">
    <property type="entry name" value="PqqF-like_C_4"/>
    <property type="match status" value="1"/>
</dbReference>
<keyword evidence="6" id="KW-0482">Metalloprotease</keyword>
<dbReference type="InterPro" id="IPR011249">
    <property type="entry name" value="Metalloenz_LuxS/M16"/>
</dbReference>
<accession>A0A9X8EEA9</accession>
<dbReference type="PANTHER" id="PTHR43690:SF18">
    <property type="entry name" value="INSULIN-DEGRADING ENZYME-RELATED"/>
    <property type="match status" value="1"/>
</dbReference>
<dbReference type="InterPro" id="IPR007863">
    <property type="entry name" value="Peptidase_M16_C"/>
</dbReference>
<keyword evidence="4" id="KW-0378">Hydrolase</keyword>
<organism evidence="11 12">
    <name type="scientific">Pseudomonas putida</name>
    <name type="common">Arthrobacter siderocapsulatus</name>
    <dbReference type="NCBI Taxonomy" id="303"/>
    <lineage>
        <taxon>Bacteria</taxon>
        <taxon>Pseudomonadati</taxon>
        <taxon>Pseudomonadota</taxon>
        <taxon>Gammaproteobacteria</taxon>
        <taxon>Pseudomonadales</taxon>
        <taxon>Pseudomonadaceae</taxon>
        <taxon>Pseudomonas</taxon>
    </lineage>
</organism>
<dbReference type="InterPro" id="IPR050626">
    <property type="entry name" value="Peptidase_M16"/>
</dbReference>
<name>A0A9X8EEA9_PSEPU</name>
<dbReference type="AlphaFoldDB" id="A0A9X8EEA9"/>
<dbReference type="Pfam" id="PF05193">
    <property type="entry name" value="Peptidase_M16_C"/>
    <property type="match status" value="1"/>
</dbReference>
<comment type="similarity">
    <text evidence="1">Belongs to the peptidase M16 family.</text>
</comment>
<dbReference type="GO" id="GO:0004222">
    <property type="term" value="F:metalloendopeptidase activity"/>
    <property type="evidence" value="ECO:0007669"/>
    <property type="project" value="InterPro"/>
</dbReference>
<evidence type="ECO:0000259" key="7">
    <source>
        <dbReference type="Pfam" id="PF00675"/>
    </source>
</evidence>
<keyword evidence="2 11" id="KW-0645">Protease</keyword>
<dbReference type="EMBL" id="RJUR01000016">
    <property type="protein sequence ID" value="ROQ46554.1"/>
    <property type="molecule type" value="Genomic_DNA"/>
</dbReference>
<comment type="caution">
    <text evidence="11">The sequence shown here is derived from an EMBL/GenBank/DDBJ whole genome shotgun (WGS) entry which is preliminary data.</text>
</comment>
<protein>
    <submittedName>
        <fullName evidence="11">Pyrroloquinoline quinone synthesis related protease (PqqF)</fullName>
    </submittedName>
</protein>
<dbReference type="Pfam" id="PF00675">
    <property type="entry name" value="Peptidase_M16"/>
    <property type="match status" value="1"/>
</dbReference>
<dbReference type="GO" id="GO:0006508">
    <property type="term" value="P:proteolysis"/>
    <property type="evidence" value="ECO:0007669"/>
    <property type="project" value="UniProtKB-KW"/>
</dbReference>
<dbReference type="Pfam" id="PF22455">
    <property type="entry name" value="PqqF_C_3"/>
    <property type="match status" value="1"/>
</dbReference>
<reference evidence="11 12" key="1">
    <citation type="submission" date="2018-11" db="EMBL/GenBank/DDBJ databases">
        <title>Genomic analyses of the natural microbiome of Caenorhabditis elegans.</title>
        <authorList>
            <person name="Samuel B."/>
        </authorList>
    </citation>
    <scope>NUCLEOTIDE SEQUENCE [LARGE SCALE GENOMIC DNA]</scope>
    <source>
        <strain evidence="11 12">BIGb0473</strain>
    </source>
</reference>
<evidence type="ECO:0000256" key="2">
    <source>
        <dbReference type="ARBA" id="ARBA00022670"/>
    </source>
</evidence>
<dbReference type="InterPro" id="IPR011844">
    <property type="entry name" value="PQQ_synth_PqqF"/>
</dbReference>
<feature type="domain" description="Peptidase M16 N-terminal" evidence="7">
    <location>
        <begin position="14"/>
        <end position="154"/>
    </location>
</feature>
<evidence type="ECO:0000256" key="3">
    <source>
        <dbReference type="ARBA" id="ARBA00022723"/>
    </source>
</evidence>
<gene>
    <name evidence="11" type="ORF">EDF85_4395</name>
</gene>
<dbReference type="PANTHER" id="PTHR43690">
    <property type="entry name" value="NARDILYSIN"/>
    <property type="match status" value="1"/>
</dbReference>
<keyword evidence="3" id="KW-0479">Metal-binding</keyword>
<evidence type="ECO:0000256" key="5">
    <source>
        <dbReference type="ARBA" id="ARBA00022833"/>
    </source>
</evidence>
<evidence type="ECO:0000313" key="12">
    <source>
        <dbReference type="Proteomes" id="UP000269115"/>
    </source>
</evidence>
<dbReference type="GO" id="GO:0008270">
    <property type="term" value="F:zinc ion binding"/>
    <property type="evidence" value="ECO:0007669"/>
    <property type="project" value="InterPro"/>
</dbReference>
<dbReference type="RefSeq" id="WP_123753450.1">
    <property type="nucleotide sequence ID" value="NZ_RJUR01000016.1"/>
</dbReference>
<dbReference type="InterPro" id="IPR054733">
    <property type="entry name" value="PqqF_C_3"/>
</dbReference>
<evidence type="ECO:0000256" key="4">
    <source>
        <dbReference type="ARBA" id="ARBA00022801"/>
    </source>
</evidence>
<feature type="domain" description="Coenzyme PQQ synthesis protein F-like C-terminal lobe" evidence="10">
    <location>
        <begin position="624"/>
        <end position="718"/>
    </location>
</feature>
<evidence type="ECO:0000256" key="1">
    <source>
        <dbReference type="ARBA" id="ARBA00007261"/>
    </source>
</evidence>
<proteinExistence type="inferred from homology"/>
<dbReference type="InterPro" id="IPR054734">
    <property type="entry name" value="PqqF-like_C_4"/>
</dbReference>
<evidence type="ECO:0000259" key="8">
    <source>
        <dbReference type="Pfam" id="PF05193"/>
    </source>
</evidence>
<evidence type="ECO:0000313" key="11">
    <source>
        <dbReference type="EMBL" id="ROQ46554.1"/>
    </source>
</evidence>
<feature type="domain" description="Coenzyme PQQ synthesis protein F C-terminal lobe" evidence="9">
    <location>
        <begin position="428"/>
        <end position="559"/>
    </location>
</feature>
<dbReference type="SUPFAM" id="SSF63411">
    <property type="entry name" value="LuxS/MPP-like metallohydrolase"/>
    <property type="match status" value="2"/>
</dbReference>
<evidence type="ECO:0000259" key="10">
    <source>
        <dbReference type="Pfam" id="PF22456"/>
    </source>
</evidence>
<dbReference type="Proteomes" id="UP000269115">
    <property type="component" value="Unassembled WGS sequence"/>
</dbReference>
<evidence type="ECO:0000256" key="6">
    <source>
        <dbReference type="ARBA" id="ARBA00023049"/>
    </source>
</evidence>